<dbReference type="Proteomes" id="UP000651738">
    <property type="component" value="Unassembled WGS sequence"/>
</dbReference>
<proteinExistence type="predicted"/>
<feature type="domain" description="Endonuclease GajA/Old nuclease/RecF-like AAA" evidence="1">
    <location>
        <begin position="1"/>
        <end position="113"/>
    </location>
</feature>
<dbReference type="Pfam" id="PF13175">
    <property type="entry name" value="AAA_15"/>
    <property type="match status" value="2"/>
</dbReference>
<comment type="caution">
    <text evidence="3">The sequence shown here is derived from an EMBL/GenBank/DDBJ whole genome shotgun (WGS) entry which is preliminary data.</text>
</comment>
<dbReference type="AlphaFoldDB" id="A0ABD4L175"/>
<gene>
    <name evidence="3" type="ORF">I7V36_10255</name>
</gene>
<protein>
    <submittedName>
        <fullName evidence="3">AAA family ATPase</fullName>
    </submittedName>
</protein>
<evidence type="ECO:0000313" key="3">
    <source>
        <dbReference type="EMBL" id="MBH8580472.1"/>
    </source>
</evidence>
<accession>A0ABD4L175</accession>
<reference evidence="3 4" key="1">
    <citation type="submission" date="2020-12" db="EMBL/GenBank/DDBJ databases">
        <title>Draft genome sequence of Halomonas pacifica strain CARE-V15.</title>
        <authorList>
            <person name="Vignesh N."/>
            <person name="Thabitha A."/>
            <person name="Saravanan R."/>
            <person name="Manigandan V."/>
        </authorList>
    </citation>
    <scope>NUCLEOTIDE SEQUENCE [LARGE SCALE GENOMIC DNA]</scope>
    <source>
        <strain evidence="3 4">CARE-V15</strain>
    </source>
</reference>
<name>A0ABD4L175_9GAMM</name>
<dbReference type="SUPFAM" id="SSF52540">
    <property type="entry name" value="P-loop containing nucleoside triphosphate hydrolases"/>
    <property type="match status" value="1"/>
</dbReference>
<dbReference type="InterPro" id="IPR034139">
    <property type="entry name" value="TOPRIM_OLD"/>
</dbReference>
<sequence length="609" mass="69045">MRLHELHINNFRKLKNCSIKFRDTTFLIGPNNSGKSSVFAALSHLHKNTNLDREDYSKEYSEDEDGYTYENEVEIVAEYHNLPEAAHGWLGFKGRVISSPEPLEGETGNSIIYKKVWSLNQSKPKIFMKEYPRERSALYSECKKVSDLVGDHYSEVFLKEHFGEANFEKNLTLAANKSKLMDLPECWDIKADEESTWVENPGGIPGNVLSKLPRIVVIPAESCISELTSPGGALYSLLGDLFDQVRGSSDNYAQAQVFLNNLAAELDPSDEGTDFGQLIRDLNGMVDTLFPDSSVHVSATLDVPEKSIKPQFTVEMESNVKTAVNYQGHGMIRATAFQLLRFIQEFINRNTDSPRATIFFFEEPEIYLHPAAANQMRDSLYDLAGPNCQIVATTHSPYMVDLGSEKSMSLTKFSFTETDFSTTRSFNLEEAFLSLVEDEKQNLKMLLKVDDYISRMFFSKKCIFVEGDTEEVVVRETIKRLAPENKARVIGNCEFLRARGKAVLISIAKYLNALDVNYMFMHDRDAGTPKAEAMNDPILVQTGHERRVMIEECIEDLLGYDAPSSEKPYHAYIHIQENWDDEFDGLPDNWKSTFISLCSPHLDHLQEGL</sequence>
<dbReference type="PANTHER" id="PTHR43581:SF4">
    <property type="entry name" value="ATP_GTP PHOSPHATASE"/>
    <property type="match status" value="1"/>
</dbReference>
<dbReference type="RefSeq" id="WP_198057745.1">
    <property type="nucleotide sequence ID" value="NZ_JAEDAF010000008.1"/>
</dbReference>
<evidence type="ECO:0000259" key="1">
    <source>
        <dbReference type="Pfam" id="PF13175"/>
    </source>
</evidence>
<evidence type="ECO:0000313" key="4">
    <source>
        <dbReference type="Proteomes" id="UP000651738"/>
    </source>
</evidence>
<dbReference type="EMBL" id="JAEDAF010000008">
    <property type="protein sequence ID" value="MBH8580472.1"/>
    <property type="molecule type" value="Genomic_DNA"/>
</dbReference>
<dbReference type="InterPro" id="IPR041685">
    <property type="entry name" value="AAA_GajA/Old/RecF-like"/>
</dbReference>
<dbReference type="PANTHER" id="PTHR43581">
    <property type="entry name" value="ATP/GTP PHOSPHATASE"/>
    <property type="match status" value="1"/>
</dbReference>
<dbReference type="InterPro" id="IPR027417">
    <property type="entry name" value="P-loop_NTPase"/>
</dbReference>
<feature type="domain" description="OLD protein-like TOPRIM" evidence="2">
    <location>
        <begin position="457"/>
        <end position="525"/>
    </location>
</feature>
<dbReference type="Gene3D" id="3.40.50.300">
    <property type="entry name" value="P-loop containing nucleotide triphosphate hydrolases"/>
    <property type="match status" value="2"/>
</dbReference>
<feature type="domain" description="Endonuclease GajA/Old nuclease/RecF-like AAA" evidence="1">
    <location>
        <begin position="300"/>
        <end position="400"/>
    </location>
</feature>
<dbReference type="Pfam" id="PF20469">
    <property type="entry name" value="OLD-like_TOPRIM"/>
    <property type="match status" value="1"/>
</dbReference>
<dbReference type="InterPro" id="IPR051396">
    <property type="entry name" value="Bact_Antivir_Def_Nuclease"/>
</dbReference>
<evidence type="ECO:0000259" key="2">
    <source>
        <dbReference type="Pfam" id="PF20469"/>
    </source>
</evidence>
<organism evidence="3 4">
    <name type="scientific">Bisbaumannia pacifica</name>
    <dbReference type="NCBI Taxonomy" id="77098"/>
    <lineage>
        <taxon>Bacteria</taxon>
        <taxon>Pseudomonadati</taxon>
        <taxon>Pseudomonadota</taxon>
        <taxon>Gammaproteobacteria</taxon>
        <taxon>Oceanospirillales</taxon>
        <taxon>Halomonadaceae</taxon>
        <taxon>Bisbaumannia</taxon>
    </lineage>
</organism>